<organism evidence="2 3">
    <name type="scientific">Alteromonas confluentis</name>
    <dbReference type="NCBI Taxonomy" id="1656094"/>
    <lineage>
        <taxon>Bacteria</taxon>
        <taxon>Pseudomonadati</taxon>
        <taxon>Pseudomonadota</taxon>
        <taxon>Gammaproteobacteria</taxon>
        <taxon>Alteromonadales</taxon>
        <taxon>Alteromonadaceae</taxon>
        <taxon>Alteromonas/Salinimonas group</taxon>
        <taxon>Alteromonas</taxon>
    </lineage>
</organism>
<dbReference type="InterPro" id="IPR050900">
    <property type="entry name" value="Transposase_IS3/IS150/IS904"/>
</dbReference>
<gene>
    <name evidence="2" type="ORF">BFC18_15855</name>
</gene>
<dbReference type="InterPro" id="IPR012337">
    <property type="entry name" value="RNaseH-like_sf"/>
</dbReference>
<reference evidence="2 3" key="1">
    <citation type="submission" date="2016-08" db="EMBL/GenBank/DDBJ databases">
        <authorList>
            <person name="Seilhamer J.J."/>
        </authorList>
    </citation>
    <scope>NUCLEOTIDE SEQUENCE [LARGE SCALE GENOMIC DNA]</scope>
    <source>
        <strain evidence="2 3">KCTC 42603</strain>
    </source>
</reference>
<dbReference type="Proteomes" id="UP000175691">
    <property type="component" value="Unassembled WGS sequence"/>
</dbReference>
<proteinExistence type="predicted"/>
<dbReference type="PANTHER" id="PTHR46889:SF4">
    <property type="entry name" value="TRANSPOSASE INSO FOR INSERTION SEQUENCE ELEMENT IS911B-RELATED"/>
    <property type="match status" value="1"/>
</dbReference>
<sequence length="68" mass="8113">MERFFRSLKTEWVPTTGYRSFAEAKQKIGDYIHGYYSRLRPHSYNGGLTPNESEKRYWNSYNDVAKIT</sequence>
<dbReference type="Pfam" id="PF13333">
    <property type="entry name" value="rve_2"/>
    <property type="match status" value="1"/>
</dbReference>
<evidence type="ECO:0000313" key="3">
    <source>
        <dbReference type="Proteomes" id="UP000175691"/>
    </source>
</evidence>
<dbReference type="SUPFAM" id="SSF53098">
    <property type="entry name" value="Ribonuclease H-like"/>
    <property type="match status" value="1"/>
</dbReference>
<feature type="domain" description="Integrase catalytic" evidence="1">
    <location>
        <begin position="2"/>
        <end position="52"/>
    </location>
</feature>
<dbReference type="GO" id="GO:0015074">
    <property type="term" value="P:DNA integration"/>
    <property type="evidence" value="ECO:0007669"/>
    <property type="project" value="InterPro"/>
</dbReference>
<comment type="caution">
    <text evidence="2">The sequence shown here is derived from an EMBL/GenBank/DDBJ whole genome shotgun (WGS) entry which is preliminary data.</text>
</comment>
<accession>A0A1E7Z8S4</accession>
<evidence type="ECO:0000313" key="2">
    <source>
        <dbReference type="EMBL" id="OFC69926.1"/>
    </source>
</evidence>
<keyword evidence="3" id="KW-1185">Reference proteome</keyword>
<name>A0A1E7Z8S4_9ALTE</name>
<protein>
    <submittedName>
        <fullName evidence="2">Transposase</fullName>
    </submittedName>
</protein>
<dbReference type="STRING" id="1656094.BFC18_15855"/>
<dbReference type="InterPro" id="IPR001584">
    <property type="entry name" value="Integrase_cat-core"/>
</dbReference>
<dbReference type="PANTHER" id="PTHR46889">
    <property type="entry name" value="TRANSPOSASE INSF FOR INSERTION SEQUENCE IS3B-RELATED"/>
    <property type="match status" value="1"/>
</dbReference>
<dbReference type="AlphaFoldDB" id="A0A1E7Z8S4"/>
<evidence type="ECO:0000259" key="1">
    <source>
        <dbReference type="Pfam" id="PF13333"/>
    </source>
</evidence>
<dbReference type="EMBL" id="MDHN01000033">
    <property type="protein sequence ID" value="OFC69926.1"/>
    <property type="molecule type" value="Genomic_DNA"/>
</dbReference>